<evidence type="ECO:0000313" key="3">
    <source>
        <dbReference type="Proteomes" id="UP001603857"/>
    </source>
</evidence>
<comment type="caution">
    <text evidence="2">The sequence shown here is derived from an EMBL/GenBank/DDBJ whole genome shotgun (WGS) entry which is preliminary data.</text>
</comment>
<protein>
    <submittedName>
        <fullName evidence="2">Uncharacterized protein</fullName>
    </submittedName>
</protein>
<keyword evidence="3" id="KW-1185">Reference proteome</keyword>
<dbReference type="EMBL" id="JBGMDY010000004">
    <property type="protein sequence ID" value="KAL2339026.1"/>
    <property type="molecule type" value="Genomic_DNA"/>
</dbReference>
<feature type="compositionally biased region" description="Polar residues" evidence="1">
    <location>
        <begin position="32"/>
        <end position="42"/>
    </location>
</feature>
<feature type="region of interest" description="Disordered" evidence="1">
    <location>
        <begin position="17"/>
        <end position="42"/>
    </location>
</feature>
<accession>A0ABD1MT76</accession>
<dbReference type="Proteomes" id="UP001603857">
    <property type="component" value="Unassembled WGS sequence"/>
</dbReference>
<reference evidence="2 3" key="1">
    <citation type="submission" date="2024-08" db="EMBL/GenBank/DDBJ databases">
        <title>Insights into the chromosomal genome structure of Flemingia macrophylla.</title>
        <authorList>
            <person name="Ding Y."/>
            <person name="Zhao Y."/>
            <person name="Bi W."/>
            <person name="Wu M."/>
            <person name="Zhao G."/>
            <person name="Gong Y."/>
            <person name="Li W."/>
            <person name="Zhang P."/>
        </authorList>
    </citation>
    <scope>NUCLEOTIDE SEQUENCE [LARGE SCALE GENOMIC DNA]</scope>
    <source>
        <strain evidence="2">DYQJB</strain>
        <tissue evidence="2">Leaf</tissue>
    </source>
</reference>
<evidence type="ECO:0000256" key="1">
    <source>
        <dbReference type="SAM" id="MobiDB-lite"/>
    </source>
</evidence>
<dbReference type="AlphaFoldDB" id="A0ABD1MT76"/>
<proteinExistence type="predicted"/>
<evidence type="ECO:0000313" key="2">
    <source>
        <dbReference type="EMBL" id="KAL2339026.1"/>
    </source>
</evidence>
<gene>
    <name evidence="2" type="ORF">Fmac_013472</name>
</gene>
<sequence length="182" mass="20587">MAVVTSTCKRRHHWLSANHHNPAPDLKRPRVSTMTQNHTPPVLSSRSVLARISRYPEVNSPLPRDVHAPCRPLKFAIRTSSTTEFGFNASGYSRKQETSNDVGKVLTRNYQRAKNSALGAIRFEEKGKEVIELDNDSPKGMVSEDSGVEVVRLVEEDAREVRSEATEHKWQEDDLVVTEKRI</sequence>
<name>A0ABD1MT76_9FABA</name>
<organism evidence="2 3">
    <name type="scientific">Flemingia macrophylla</name>
    <dbReference type="NCBI Taxonomy" id="520843"/>
    <lineage>
        <taxon>Eukaryota</taxon>
        <taxon>Viridiplantae</taxon>
        <taxon>Streptophyta</taxon>
        <taxon>Embryophyta</taxon>
        <taxon>Tracheophyta</taxon>
        <taxon>Spermatophyta</taxon>
        <taxon>Magnoliopsida</taxon>
        <taxon>eudicotyledons</taxon>
        <taxon>Gunneridae</taxon>
        <taxon>Pentapetalae</taxon>
        <taxon>rosids</taxon>
        <taxon>fabids</taxon>
        <taxon>Fabales</taxon>
        <taxon>Fabaceae</taxon>
        <taxon>Papilionoideae</taxon>
        <taxon>50 kb inversion clade</taxon>
        <taxon>NPAAA clade</taxon>
        <taxon>indigoferoid/millettioid clade</taxon>
        <taxon>Phaseoleae</taxon>
        <taxon>Flemingia</taxon>
    </lineage>
</organism>